<dbReference type="Proteomes" id="UP000066624">
    <property type="component" value="Chromosome"/>
</dbReference>
<dbReference type="RefSeq" id="WP_049726485.1">
    <property type="nucleotide sequence ID" value="NZ_CP012154.1"/>
</dbReference>
<sequence>MLPDPSKHDLPPLSELLPLGYLYLLILGIASQSIFYGLLGVNYLEYADLLDVLISPLALVTGHVVVLAVVVLVPAALYPYLRFVRWLSLRKNPEAANSGLLAQPLGKAWLSLCAGSMLFAFIGMGVGAGMAVKERLDNGESRIDYELTWTDGQVEQIALIRKNISYLFYARPGERSLTITPITDNVRSLRVLGPDERQAIETSNQG</sequence>
<name>A0A0K0XZ65_9GAMM</name>
<dbReference type="OrthoDB" id="1200238at2"/>
<evidence type="ECO:0000313" key="1">
    <source>
        <dbReference type="EMBL" id="AKS42965.1"/>
    </source>
</evidence>
<protein>
    <submittedName>
        <fullName evidence="1">Uncharacterized protein</fullName>
    </submittedName>
</protein>
<dbReference type="KEGG" id="wma:WM2015_2607"/>
<keyword evidence="2" id="KW-1185">Reference proteome</keyword>
<proteinExistence type="predicted"/>
<dbReference type="EMBL" id="CP012154">
    <property type="protein sequence ID" value="AKS42965.1"/>
    <property type="molecule type" value="Genomic_DNA"/>
</dbReference>
<accession>A0A0K0XZ65</accession>
<reference evidence="1 2" key="1">
    <citation type="submission" date="2015-07" db="EMBL/GenBank/DDBJ databases">
        <authorList>
            <person name="Noorani M."/>
        </authorList>
    </citation>
    <scope>NUCLEOTIDE SEQUENCE [LARGE SCALE GENOMIC DNA]</scope>
    <source>
        <strain evidence="1 2">KCTC 42284</strain>
    </source>
</reference>
<gene>
    <name evidence="1" type="ORF">WM2015_2607</name>
</gene>
<dbReference type="AlphaFoldDB" id="A0A0K0XZ65"/>
<organism evidence="1 2">
    <name type="scientific">Wenzhouxiangella marina</name>
    <dbReference type="NCBI Taxonomy" id="1579979"/>
    <lineage>
        <taxon>Bacteria</taxon>
        <taxon>Pseudomonadati</taxon>
        <taxon>Pseudomonadota</taxon>
        <taxon>Gammaproteobacteria</taxon>
        <taxon>Chromatiales</taxon>
        <taxon>Wenzhouxiangellaceae</taxon>
        <taxon>Wenzhouxiangella</taxon>
    </lineage>
</organism>
<evidence type="ECO:0000313" key="2">
    <source>
        <dbReference type="Proteomes" id="UP000066624"/>
    </source>
</evidence>